<dbReference type="Gene3D" id="3.40.50.720">
    <property type="entry name" value="NAD(P)-binding Rossmann-like Domain"/>
    <property type="match status" value="1"/>
</dbReference>
<reference evidence="2" key="1">
    <citation type="submission" date="2018-05" db="EMBL/GenBank/DDBJ databases">
        <authorList>
            <person name="Lanie J.A."/>
            <person name="Ng W.-L."/>
            <person name="Kazmierczak K.M."/>
            <person name="Andrzejewski T.M."/>
            <person name="Davidsen T.M."/>
            <person name="Wayne K.J."/>
            <person name="Tettelin H."/>
            <person name="Glass J.I."/>
            <person name="Rusch D."/>
            <person name="Podicherti R."/>
            <person name="Tsui H.-C.T."/>
            <person name="Winkler M.E."/>
        </authorList>
    </citation>
    <scope>NUCLEOTIDE SEQUENCE</scope>
</reference>
<feature type="non-terminal residue" evidence="2">
    <location>
        <position position="1"/>
    </location>
</feature>
<dbReference type="Pfam" id="PF01370">
    <property type="entry name" value="Epimerase"/>
    <property type="match status" value="1"/>
</dbReference>
<feature type="domain" description="NAD-dependent epimerase/dehydratase" evidence="1">
    <location>
        <begin position="1"/>
        <end position="225"/>
    </location>
</feature>
<dbReference type="EMBL" id="UINC01000888">
    <property type="protein sequence ID" value="SUZ62712.1"/>
    <property type="molecule type" value="Genomic_DNA"/>
</dbReference>
<organism evidence="2">
    <name type="scientific">marine metagenome</name>
    <dbReference type="NCBI Taxonomy" id="408172"/>
    <lineage>
        <taxon>unclassified sequences</taxon>
        <taxon>metagenomes</taxon>
        <taxon>ecological metagenomes</taxon>
    </lineage>
</organism>
<evidence type="ECO:0000259" key="1">
    <source>
        <dbReference type="Pfam" id="PF01370"/>
    </source>
</evidence>
<gene>
    <name evidence="2" type="ORF">METZ01_LOCUS15566</name>
</gene>
<protein>
    <recommendedName>
        <fullName evidence="1">NAD-dependent epimerase/dehydratase domain-containing protein</fullName>
    </recommendedName>
</protein>
<dbReference type="SUPFAM" id="SSF51735">
    <property type="entry name" value="NAD(P)-binding Rossmann-fold domains"/>
    <property type="match status" value="1"/>
</dbReference>
<dbReference type="InterPro" id="IPR036291">
    <property type="entry name" value="NAD(P)-bd_dom_sf"/>
</dbReference>
<sequence>VEVLVEEGASVRVLDNFSTGRRENLAEFLGAIELIEGSITNPATCASVCEGIDFVLHQAALPSVPRSVADPAASHEACATGTLNMLVAARDAGVKRFVYAGSSSAYGDTPTLPKVESMPTLPRSPYAVAKLVGEQYCRVFSLIFGLETVVLRYFNIFGPRQDPASQYSAVIPLFITKALTGESPTIDGDGEQTRDFTYVQNAVRANLLACTADAGYVSGEVFNLGCGERISVNRLWEAIQEDTGAAVEPVNGPAREGDVRDSLASLDKIQTRMGYESTVSLAEGLRRTVEWLGGPAP</sequence>
<dbReference type="AlphaFoldDB" id="A0A381P6Z6"/>
<dbReference type="Gene3D" id="3.90.25.10">
    <property type="entry name" value="UDP-galactose 4-epimerase, domain 1"/>
    <property type="match status" value="1"/>
</dbReference>
<dbReference type="PRINTS" id="PR01713">
    <property type="entry name" value="NUCEPIMERASE"/>
</dbReference>
<dbReference type="InterPro" id="IPR001509">
    <property type="entry name" value="Epimerase_deHydtase"/>
</dbReference>
<dbReference type="CDD" id="cd05256">
    <property type="entry name" value="UDP_AE_SDR_e"/>
    <property type="match status" value="1"/>
</dbReference>
<name>A0A381P6Z6_9ZZZZ</name>
<dbReference type="PANTHER" id="PTHR43245:SF13">
    <property type="entry name" value="UDP-D-APIOSE_UDP-D-XYLOSE SYNTHASE 2"/>
    <property type="match status" value="1"/>
</dbReference>
<evidence type="ECO:0000313" key="2">
    <source>
        <dbReference type="EMBL" id="SUZ62712.1"/>
    </source>
</evidence>
<accession>A0A381P6Z6</accession>
<dbReference type="InterPro" id="IPR050177">
    <property type="entry name" value="Lipid_A_modif_metabolic_enz"/>
</dbReference>
<proteinExistence type="predicted"/>
<dbReference type="PANTHER" id="PTHR43245">
    <property type="entry name" value="BIFUNCTIONAL POLYMYXIN RESISTANCE PROTEIN ARNA"/>
    <property type="match status" value="1"/>
</dbReference>